<dbReference type="PANTHER" id="PTHR30250:SF10">
    <property type="entry name" value="LIPOPOLYSACCHARIDE BIOSYNTHESIS PROTEIN WZXC"/>
    <property type="match status" value="1"/>
</dbReference>
<dbReference type="AlphaFoldDB" id="A0A239C4B3"/>
<dbReference type="Proteomes" id="UP000198284">
    <property type="component" value="Unassembled WGS sequence"/>
</dbReference>
<feature type="transmembrane region" description="Helical" evidence="7">
    <location>
        <begin position="171"/>
        <end position="190"/>
    </location>
</feature>
<keyword evidence="4 7" id="KW-0812">Transmembrane</keyword>
<name>A0A239C4B3_9BURK</name>
<feature type="transmembrane region" description="Helical" evidence="7">
    <location>
        <begin position="81"/>
        <end position="101"/>
    </location>
</feature>
<sequence>MAPPTSPSMTASVLWSLCRTWGGRLAGFVIYFQLARLLTPAEMGLFSAAFALLVLSDIVADQGMVQAVVQRREVGPAQLSAVLLANGITGAALAVLLWLAGGPVERWMALPGLAPVLQAAGLTLLFSAGGYSQEAWARRELRFRLLALRTLVSTIASGALGVALAAMGYGVWALVAQLLLAAVLNLLLLWTSADRHRLARPDWTALPGLFRFGSRVTGMRLLEYGGTRGVELLIAAKLGAAALGLYAVGTKIHYICLQLLGAALVDVAQSGFARLAAEPARLRQSYLDAVGHVALAATPAWIVLAAAAPEACAIAFGPGWADSAAVLTPFALLGALQVLQQFDTAALNAAGRPGSSMLLGGVRAAVALACVLAVHDRGLAAVAWTYAVSQALLTPLSLWRVRRVIGAEPVDWLRQVWPPLLAALAAWSAGSAWRAWEAMAAWPAPARLFCLGAISIGVYGLVLAAVARPRIGALVQAARARQP</sequence>
<evidence type="ECO:0000256" key="5">
    <source>
        <dbReference type="ARBA" id="ARBA00022989"/>
    </source>
</evidence>
<dbReference type="EMBL" id="FZOT01000001">
    <property type="protein sequence ID" value="SNS14481.1"/>
    <property type="molecule type" value="Genomic_DNA"/>
</dbReference>
<organism evidence="8 9">
    <name type="scientific">Noviherbaspirillum humi</name>
    <dbReference type="NCBI Taxonomy" id="1688639"/>
    <lineage>
        <taxon>Bacteria</taxon>
        <taxon>Pseudomonadati</taxon>
        <taxon>Pseudomonadota</taxon>
        <taxon>Betaproteobacteria</taxon>
        <taxon>Burkholderiales</taxon>
        <taxon>Oxalobacteraceae</taxon>
        <taxon>Noviherbaspirillum</taxon>
    </lineage>
</organism>
<keyword evidence="6 7" id="KW-0472">Membrane</keyword>
<keyword evidence="9" id="KW-1185">Reference proteome</keyword>
<dbReference type="Pfam" id="PF13440">
    <property type="entry name" value="Polysacc_synt_3"/>
    <property type="match status" value="1"/>
</dbReference>
<dbReference type="GO" id="GO:0005886">
    <property type="term" value="C:plasma membrane"/>
    <property type="evidence" value="ECO:0007669"/>
    <property type="project" value="UniProtKB-SubCell"/>
</dbReference>
<comment type="similarity">
    <text evidence="2">Belongs to the polysaccharide synthase family.</text>
</comment>
<dbReference type="InterPro" id="IPR050833">
    <property type="entry name" value="Poly_Biosynth_Transport"/>
</dbReference>
<evidence type="ECO:0000256" key="1">
    <source>
        <dbReference type="ARBA" id="ARBA00004651"/>
    </source>
</evidence>
<comment type="subcellular location">
    <subcellularLocation>
        <location evidence="1">Cell membrane</location>
        <topology evidence="1">Multi-pass membrane protein</topology>
    </subcellularLocation>
</comment>
<protein>
    <submittedName>
        <fullName evidence="8">Membrane protein involved in the export of O-antigen and teichoic acid</fullName>
    </submittedName>
</protein>
<evidence type="ECO:0000313" key="9">
    <source>
        <dbReference type="Proteomes" id="UP000198284"/>
    </source>
</evidence>
<evidence type="ECO:0000256" key="3">
    <source>
        <dbReference type="ARBA" id="ARBA00022475"/>
    </source>
</evidence>
<evidence type="ECO:0000256" key="7">
    <source>
        <dbReference type="SAM" id="Phobius"/>
    </source>
</evidence>
<accession>A0A239C4B3</accession>
<evidence type="ECO:0000256" key="4">
    <source>
        <dbReference type="ARBA" id="ARBA00022692"/>
    </source>
</evidence>
<reference evidence="8 9" key="1">
    <citation type="submission" date="2017-06" db="EMBL/GenBank/DDBJ databases">
        <authorList>
            <person name="Kim H.J."/>
            <person name="Triplett B.A."/>
        </authorList>
    </citation>
    <scope>NUCLEOTIDE SEQUENCE [LARGE SCALE GENOMIC DNA]</scope>
    <source>
        <strain evidence="8 9">U15</strain>
    </source>
</reference>
<gene>
    <name evidence="8" type="ORF">SAMN06265795_101226</name>
</gene>
<feature type="transmembrane region" description="Helical" evidence="7">
    <location>
        <begin position="448"/>
        <end position="467"/>
    </location>
</feature>
<evidence type="ECO:0000256" key="2">
    <source>
        <dbReference type="ARBA" id="ARBA00007430"/>
    </source>
</evidence>
<dbReference type="PANTHER" id="PTHR30250">
    <property type="entry name" value="PST FAMILY PREDICTED COLANIC ACID TRANSPORTER"/>
    <property type="match status" value="1"/>
</dbReference>
<evidence type="ECO:0000256" key="6">
    <source>
        <dbReference type="ARBA" id="ARBA00023136"/>
    </source>
</evidence>
<proteinExistence type="inferred from homology"/>
<dbReference type="RefSeq" id="WP_089397456.1">
    <property type="nucleotide sequence ID" value="NZ_FZOT01000001.1"/>
</dbReference>
<keyword evidence="3" id="KW-1003">Cell membrane</keyword>
<keyword evidence="5 7" id="KW-1133">Transmembrane helix</keyword>
<feature type="transmembrane region" description="Helical" evidence="7">
    <location>
        <begin position="107"/>
        <end position="126"/>
    </location>
</feature>
<feature type="transmembrane region" description="Helical" evidence="7">
    <location>
        <begin position="43"/>
        <end position="60"/>
    </location>
</feature>
<dbReference type="OrthoDB" id="8538786at2"/>
<evidence type="ECO:0000313" key="8">
    <source>
        <dbReference type="EMBL" id="SNS14481.1"/>
    </source>
</evidence>
<feature type="transmembrane region" description="Helical" evidence="7">
    <location>
        <begin position="146"/>
        <end position="165"/>
    </location>
</feature>